<evidence type="ECO:0000313" key="2">
    <source>
        <dbReference type="EMBL" id="CAL1601904.1"/>
    </source>
</evidence>
<feature type="region of interest" description="Disordered" evidence="1">
    <location>
        <begin position="1"/>
        <end position="68"/>
    </location>
</feature>
<proteinExistence type="predicted"/>
<reference evidence="2 3" key="1">
    <citation type="submission" date="2024-04" db="EMBL/GenBank/DDBJ databases">
        <authorList>
            <person name="Waldvogel A.-M."/>
            <person name="Schoenle A."/>
        </authorList>
    </citation>
    <scope>NUCLEOTIDE SEQUENCE [LARGE SCALE GENOMIC DNA]</scope>
</reference>
<protein>
    <submittedName>
        <fullName evidence="2">Uncharacterized protein</fullName>
    </submittedName>
</protein>
<keyword evidence="3" id="KW-1185">Reference proteome</keyword>
<name>A0AAV2LIT2_KNICA</name>
<organism evidence="2 3">
    <name type="scientific">Knipowitschia caucasica</name>
    <name type="common">Caucasian dwarf goby</name>
    <name type="synonym">Pomatoschistus caucasicus</name>
    <dbReference type="NCBI Taxonomy" id="637954"/>
    <lineage>
        <taxon>Eukaryota</taxon>
        <taxon>Metazoa</taxon>
        <taxon>Chordata</taxon>
        <taxon>Craniata</taxon>
        <taxon>Vertebrata</taxon>
        <taxon>Euteleostomi</taxon>
        <taxon>Actinopterygii</taxon>
        <taxon>Neopterygii</taxon>
        <taxon>Teleostei</taxon>
        <taxon>Neoteleostei</taxon>
        <taxon>Acanthomorphata</taxon>
        <taxon>Gobiaria</taxon>
        <taxon>Gobiiformes</taxon>
        <taxon>Gobioidei</taxon>
        <taxon>Gobiidae</taxon>
        <taxon>Gobiinae</taxon>
        <taxon>Knipowitschia</taxon>
    </lineage>
</organism>
<dbReference type="EMBL" id="OZ035825">
    <property type="protein sequence ID" value="CAL1601904.1"/>
    <property type="molecule type" value="Genomic_DNA"/>
</dbReference>
<dbReference type="Proteomes" id="UP001497482">
    <property type="component" value="Chromosome 3"/>
</dbReference>
<gene>
    <name evidence="2" type="ORF">KC01_LOCUS29768</name>
</gene>
<sequence>MLTSPELISVTAETSHPQPRKLLSMAGGRAGGGGGLGVQMTREKEEKKQRGPGRSGEEGGGGGGGCKSVWVKMHPQHICKSLAVGYRGGGGG</sequence>
<evidence type="ECO:0000313" key="3">
    <source>
        <dbReference type="Proteomes" id="UP001497482"/>
    </source>
</evidence>
<dbReference type="AlphaFoldDB" id="A0AAV2LIT2"/>
<feature type="compositionally biased region" description="Gly residues" evidence="1">
    <location>
        <begin position="28"/>
        <end position="37"/>
    </location>
</feature>
<accession>A0AAV2LIT2</accession>
<evidence type="ECO:0000256" key="1">
    <source>
        <dbReference type="SAM" id="MobiDB-lite"/>
    </source>
</evidence>